<proteinExistence type="predicted"/>
<accession>A0A2A2L8D6</accession>
<keyword evidence="2" id="KW-1185">Reference proteome</keyword>
<evidence type="ECO:0000313" key="1">
    <source>
        <dbReference type="EMBL" id="PAV82335.1"/>
    </source>
</evidence>
<name>A0A2A2L8D6_9BILA</name>
<reference evidence="1 2" key="1">
    <citation type="journal article" date="2017" name="Curr. Biol.">
        <title>Genome architecture and evolution of a unichromosomal asexual nematode.</title>
        <authorList>
            <person name="Fradin H."/>
            <person name="Zegar C."/>
            <person name="Gutwein M."/>
            <person name="Lucas J."/>
            <person name="Kovtun M."/>
            <person name="Corcoran D."/>
            <person name="Baugh L.R."/>
            <person name="Kiontke K."/>
            <person name="Gunsalus K."/>
            <person name="Fitch D.H."/>
            <person name="Piano F."/>
        </authorList>
    </citation>
    <scope>NUCLEOTIDE SEQUENCE [LARGE SCALE GENOMIC DNA]</scope>
    <source>
        <strain evidence="1">PF1309</strain>
    </source>
</reference>
<dbReference type="Gene3D" id="3.40.50.300">
    <property type="entry name" value="P-loop containing nucleotide triphosphate hydrolases"/>
    <property type="match status" value="1"/>
</dbReference>
<comment type="caution">
    <text evidence="1">The sequence shown here is derived from an EMBL/GenBank/DDBJ whole genome shotgun (WGS) entry which is preliminary data.</text>
</comment>
<evidence type="ECO:0000313" key="2">
    <source>
        <dbReference type="Proteomes" id="UP000218231"/>
    </source>
</evidence>
<dbReference type="InterPro" id="IPR027417">
    <property type="entry name" value="P-loop_NTPase"/>
</dbReference>
<dbReference type="EMBL" id="LIAE01007064">
    <property type="protein sequence ID" value="PAV82335.1"/>
    <property type="molecule type" value="Genomic_DNA"/>
</dbReference>
<dbReference type="AlphaFoldDB" id="A0A2A2L8D6"/>
<sequence>MHHDVLREEPSDEATHDFVLRQGHWLLLTEFCRKAILRMPGEPGLFDADVVRPHGHVVTHPDMPYIGIDENRGELSEQSIQPLVISLIRLFANLQASCGSWSLLVAVDIVIQTWEINSAIGSPPFSIPVLVRSNFISPNYTPPKSNESFLFLGPGSQRRGLLFRNGAETICGLSEYLFPRGYFEKERQLIDGEVMTDLERHMYSVILNGKGKYHFIANGGTSNQRTKGYLIPIISQIIKFKMFNVSIGPILIIVTSTYQKAKEISKKFDEIRKHLDTIDRGKWKFVPISLLANDVSLPGTLQQAQCDILIGTVEKIHEFVQHMLSLEPEYFQYFRYLAIEQAQFFAQKEESGADSREMEDEERLHVLGEQAEGNAGGFAGAVTEFWLTLPEQIQNPKNLTVMFISSRCLPSLYDHFLSGVMLSGKSLLFIQELKTYGRANVEFLQLQTPVDKLNRLMNTLKQELRKHCLEGNKRIVIACKDAVEAGKVFDYLNKALPPSKFSTYSMFLATVNEKTPDLEENEFTIWRCARVRNAVAVCDMPTCQLIVDDGHRTSKVNRRFSKSLTILSMDTLISINEELPTLVASYQWTGLMHYTLSTLDPFQSSFRNGLFGAYSFPCS</sequence>
<protein>
    <submittedName>
        <fullName evidence="1">Uncharacterized protein</fullName>
    </submittedName>
</protein>
<dbReference type="Proteomes" id="UP000218231">
    <property type="component" value="Unassembled WGS sequence"/>
</dbReference>
<gene>
    <name evidence="1" type="ORF">WR25_16767</name>
</gene>
<organism evidence="1 2">
    <name type="scientific">Diploscapter pachys</name>
    <dbReference type="NCBI Taxonomy" id="2018661"/>
    <lineage>
        <taxon>Eukaryota</taxon>
        <taxon>Metazoa</taxon>
        <taxon>Ecdysozoa</taxon>
        <taxon>Nematoda</taxon>
        <taxon>Chromadorea</taxon>
        <taxon>Rhabditida</taxon>
        <taxon>Rhabditina</taxon>
        <taxon>Rhabditomorpha</taxon>
        <taxon>Rhabditoidea</taxon>
        <taxon>Rhabditidae</taxon>
        <taxon>Diploscapter</taxon>
    </lineage>
</organism>